<organism evidence="1 2">
    <name type="scientific">Candidatus Faecalibacterium gallistercoris</name>
    <dbReference type="NCBI Taxonomy" id="2838579"/>
    <lineage>
        <taxon>Bacteria</taxon>
        <taxon>Bacillati</taxon>
        <taxon>Bacillota</taxon>
        <taxon>Clostridia</taxon>
        <taxon>Eubacteriales</taxon>
        <taxon>Oscillospiraceae</taxon>
        <taxon>Faecalibacterium</taxon>
    </lineage>
</organism>
<sequence length="907" mass="105647">MENRGIQTKQIISIEKGHEYQPKHNDKTGSAEVFFYDVYLQAKYLMEDIVREMDRNALDENSFEREKRTLMARYKERADFYSINNVIAFCADRGNGKTSAMLSFANIFCASDNQLRENPFLSDTECLRDHTYVVLSSIDPTSIEPGGSFLSTIITRMFFYFQQAERNKASSPFYAYSDQEFHSRGKERSELLRQFQKCFSEVETLHKGNRKDDWASDGLERIAELGDSTNLRNSLRDLVEMYLNYIVGPKCYLILSIDDADTNIELGYQLLEDIRKYLIIPRVIILMAANMVQLETVVEQSYLERYKTGLSFSEKGSMITVARCHEAAELYLEKVVPGSRRIYLPSLESAFTSEFNTVTINYDIGLLDGDYQKQLVDLLHRKTGLIFLPANGYVHNFLPTKFRELAHFLSYFGAMPDCENSFFEEDAMNIRGMILDGRKQEAEEKILNWRKRLDKLEHYLIYIWAGGNLRQNARFLFQDLTHQTWNNMNRFLLYNLPRYYYKDCEESRPYTTSDYPYKENFEELCVRKGIDLSKQEGNYSYRKVVSLLDALTVCDGRERQYKLCYAIHLYYSIFVHKLFLDDLENIMNVNTPSISKVSAFLNDIALFQVEGGEETSFGHRTFNEIKFNKEASEIRPFFRQSVIENNVCVRYSVKPRTKDEEDEENEGLKNVTYDPSYLLLNQMDGIAQAADDPFLGKDMNILSLIILLNWDVQKDIRRPLKTSWEIYKSQNCIFALWKCYKDIVYNTCEKIENGILKDAKLSNSLKSTVFKFLEDYKRNFFHCILSRDEKKSIRKDLNEYNRIAALIMQKRISFMTFSEWNASSEKAIVADRNKADKLVEKLNIYPPISSSISPDDLFIAFRKNIINNNNLKSEAVAEMSMKDFAGKIKTGTQKLSEFMGVDPKALL</sequence>
<gene>
    <name evidence="1" type="ORF">H9725_10955</name>
</gene>
<comment type="caution">
    <text evidence="1">The sequence shown here is derived from an EMBL/GenBank/DDBJ whole genome shotgun (WGS) entry which is preliminary data.</text>
</comment>
<evidence type="ECO:0008006" key="3">
    <source>
        <dbReference type="Google" id="ProtNLM"/>
    </source>
</evidence>
<name>A0A9D2FH68_9FIRM</name>
<protein>
    <recommendedName>
        <fullName evidence="3">KAP NTPase domain-containing protein</fullName>
    </recommendedName>
</protein>
<reference evidence="1" key="1">
    <citation type="journal article" date="2021" name="PeerJ">
        <title>Extensive microbial diversity within the chicken gut microbiome revealed by metagenomics and culture.</title>
        <authorList>
            <person name="Gilroy R."/>
            <person name="Ravi A."/>
            <person name="Getino M."/>
            <person name="Pursley I."/>
            <person name="Horton D.L."/>
            <person name="Alikhan N.F."/>
            <person name="Baker D."/>
            <person name="Gharbi K."/>
            <person name="Hall N."/>
            <person name="Watson M."/>
            <person name="Adriaenssens E.M."/>
            <person name="Foster-Nyarko E."/>
            <person name="Jarju S."/>
            <person name="Secka A."/>
            <person name="Antonio M."/>
            <person name="Oren A."/>
            <person name="Chaudhuri R.R."/>
            <person name="La Ragione R."/>
            <person name="Hildebrand F."/>
            <person name="Pallen M.J."/>
        </authorList>
    </citation>
    <scope>NUCLEOTIDE SEQUENCE</scope>
    <source>
        <strain evidence="1">ChiBcec16-3735</strain>
    </source>
</reference>
<accession>A0A9D2FH68</accession>
<reference evidence="1" key="2">
    <citation type="submission" date="2021-04" db="EMBL/GenBank/DDBJ databases">
        <authorList>
            <person name="Gilroy R."/>
        </authorList>
    </citation>
    <scope>NUCLEOTIDE SEQUENCE</scope>
    <source>
        <strain evidence="1">ChiBcec16-3735</strain>
    </source>
</reference>
<dbReference type="AlphaFoldDB" id="A0A9D2FH68"/>
<evidence type="ECO:0000313" key="1">
    <source>
        <dbReference type="EMBL" id="HIZ59065.1"/>
    </source>
</evidence>
<proteinExistence type="predicted"/>
<dbReference type="EMBL" id="DXBJ01000080">
    <property type="protein sequence ID" value="HIZ59065.1"/>
    <property type="molecule type" value="Genomic_DNA"/>
</dbReference>
<evidence type="ECO:0000313" key="2">
    <source>
        <dbReference type="Proteomes" id="UP000824065"/>
    </source>
</evidence>
<dbReference type="Proteomes" id="UP000824065">
    <property type="component" value="Unassembled WGS sequence"/>
</dbReference>